<dbReference type="InterPro" id="IPR051124">
    <property type="entry name" value="Phosphate_Transport_Permease"/>
</dbReference>
<dbReference type="Gene3D" id="1.10.3720.10">
    <property type="entry name" value="MetI-like"/>
    <property type="match status" value="1"/>
</dbReference>
<feature type="transmembrane region" description="Helical" evidence="9">
    <location>
        <begin position="214"/>
        <end position="235"/>
    </location>
</feature>
<dbReference type="PANTHER" id="PTHR30425:SF1">
    <property type="entry name" value="PHOSPHATE TRANSPORT SYSTEM PERMEASE PROTEIN PSTC"/>
    <property type="match status" value="1"/>
</dbReference>
<evidence type="ECO:0000256" key="7">
    <source>
        <dbReference type="ARBA" id="ARBA00022989"/>
    </source>
</evidence>
<evidence type="ECO:0000313" key="12">
    <source>
        <dbReference type="EMBL" id="RLE15535.1"/>
    </source>
</evidence>
<feature type="transmembrane region" description="Helical" evidence="9">
    <location>
        <begin position="166"/>
        <end position="186"/>
    </location>
</feature>
<keyword evidence="4 10" id="KW-1003">Cell membrane</keyword>
<dbReference type="AlphaFoldDB" id="A0A662DJ33"/>
<comment type="similarity">
    <text evidence="2 10">Belongs to the binding-protein-dependent transport system permease family. CysTW subfamily.</text>
</comment>
<dbReference type="InterPro" id="IPR011864">
    <property type="entry name" value="Phosphate_PstC"/>
</dbReference>
<dbReference type="PROSITE" id="PS50928">
    <property type="entry name" value="ABC_TM1"/>
    <property type="match status" value="1"/>
</dbReference>
<feature type="transmembrane region" description="Helical" evidence="9">
    <location>
        <begin position="281"/>
        <end position="303"/>
    </location>
</feature>
<dbReference type="EMBL" id="QMQA01000001">
    <property type="protein sequence ID" value="RLE15535.1"/>
    <property type="molecule type" value="Genomic_DNA"/>
</dbReference>
<dbReference type="GO" id="GO:0006817">
    <property type="term" value="P:phosphate ion transport"/>
    <property type="evidence" value="ECO:0007669"/>
    <property type="project" value="UniProtKB-KW"/>
</dbReference>
<keyword evidence="6 9" id="KW-0812">Transmembrane</keyword>
<keyword evidence="7 9" id="KW-1133">Transmembrane helix</keyword>
<evidence type="ECO:0000256" key="6">
    <source>
        <dbReference type="ARBA" id="ARBA00022692"/>
    </source>
</evidence>
<dbReference type="InterPro" id="IPR035906">
    <property type="entry name" value="MetI-like_sf"/>
</dbReference>
<protein>
    <recommendedName>
        <fullName evidence="10">Phosphate transport system permease protein</fullName>
    </recommendedName>
</protein>
<feature type="transmembrane region" description="Helical" evidence="9">
    <location>
        <begin position="79"/>
        <end position="101"/>
    </location>
</feature>
<accession>A0A662DJ33</accession>
<dbReference type="GO" id="GO:0005886">
    <property type="term" value="C:plasma membrane"/>
    <property type="evidence" value="ECO:0007669"/>
    <property type="project" value="UniProtKB-SubCell"/>
</dbReference>
<comment type="subcellular location">
    <subcellularLocation>
        <location evidence="1 9">Cell membrane</location>
        <topology evidence="1 9">Multi-pass membrane protein</topology>
    </subcellularLocation>
</comment>
<evidence type="ECO:0000256" key="10">
    <source>
        <dbReference type="RuleBase" id="RU363054"/>
    </source>
</evidence>
<evidence type="ECO:0000259" key="11">
    <source>
        <dbReference type="PROSITE" id="PS50928"/>
    </source>
</evidence>
<keyword evidence="3 9" id="KW-0813">Transport</keyword>
<comment type="caution">
    <text evidence="12">The sequence shown here is derived from an EMBL/GenBank/DDBJ whole genome shotgun (WGS) entry which is preliminary data.</text>
</comment>
<evidence type="ECO:0000256" key="5">
    <source>
        <dbReference type="ARBA" id="ARBA00022592"/>
    </source>
</evidence>
<evidence type="ECO:0000256" key="3">
    <source>
        <dbReference type="ARBA" id="ARBA00022448"/>
    </source>
</evidence>
<proteinExistence type="inferred from homology"/>
<gene>
    <name evidence="12" type="primary">pstC</name>
    <name evidence="12" type="ORF">DRJ04_00010</name>
</gene>
<evidence type="ECO:0000256" key="1">
    <source>
        <dbReference type="ARBA" id="ARBA00004651"/>
    </source>
</evidence>
<evidence type="ECO:0000256" key="4">
    <source>
        <dbReference type="ARBA" id="ARBA00022475"/>
    </source>
</evidence>
<dbReference type="Proteomes" id="UP000280417">
    <property type="component" value="Unassembled WGS sequence"/>
</dbReference>
<feature type="transmembrane region" description="Helical" evidence="9">
    <location>
        <begin position="133"/>
        <end position="154"/>
    </location>
</feature>
<evidence type="ECO:0000256" key="2">
    <source>
        <dbReference type="ARBA" id="ARBA00007069"/>
    </source>
</evidence>
<evidence type="ECO:0000256" key="9">
    <source>
        <dbReference type="RuleBase" id="RU363032"/>
    </source>
</evidence>
<dbReference type="PANTHER" id="PTHR30425">
    <property type="entry name" value="PHOSPHATE TRANSPORT SYSTEM PERMEASE PROTEIN PST"/>
    <property type="match status" value="1"/>
</dbReference>
<comment type="function">
    <text evidence="10">Part of the binding-protein-dependent transport system for phosphate; probably responsible for the translocation of the substrate across the membrane.</text>
</comment>
<sequence>MEQHSSHASAQAESKPETLIQSLGKAGRSERVFRAILYISALCLVILIGAIFLSLTVYSCPSIKKFGFKFLLGRDWDPVSGQFGALPFLVGTLLTSFLALLISTPFSISISLFLGEYFREGIVFSFLKSAIEILAGIPSVIYGFWGLFVLVPLIRAMQLKLGIMPYGVGIFTASLILSVMIIPYSASIGREVIQMVPSGLKEAAFSLGATRLEVIRSIILPYARSGIVAGILLSLGRALGETMAVTMVIGNANILPGSIFSPANTMASVIANEFTEATETVYLSSLVEIGLLLFIVTMIVNMIGRHIVKKMSVES</sequence>
<dbReference type="GO" id="GO:0005315">
    <property type="term" value="F:phosphate transmembrane transporter activity"/>
    <property type="evidence" value="ECO:0007669"/>
    <property type="project" value="InterPro"/>
</dbReference>
<dbReference type="InterPro" id="IPR000515">
    <property type="entry name" value="MetI-like"/>
</dbReference>
<name>A0A662DJ33_UNCAE</name>
<dbReference type="Pfam" id="PF00528">
    <property type="entry name" value="BPD_transp_1"/>
    <property type="match status" value="1"/>
</dbReference>
<keyword evidence="8 9" id="KW-0472">Membrane</keyword>
<keyword evidence="5 10" id="KW-0592">Phosphate transport</keyword>
<organism evidence="12 13">
    <name type="scientific">Aerophobetes bacterium</name>
    <dbReference type="NCBI Taxonomy" id="2030807"/>
    <lineage>
        <taxon>Bacteria</taxon>
        <taxon>Candidatus Aerophobota</taxon>
    </lineage>
</organism>
<evidence type="ECO:0000256" key="8">
    <source>
        <dbReference type="ARBA" id="ARBA00023136"/>
    </source>
</evidence>
<evidence type="ECO:0000313" key="13">
    <source>
        <dbReference type="Proteomes" id="UP000280417"/>
    </source>
</evidence>
<dbReference type="SUPFAM" id="SSF161098">
    <property type="entry name" value="MetI-like"/>
    <property type="match status" value="1"/>
</dbReference>
<dbReference type="NCBIfam" id="TIGR02138">
    <property type="entry name" value="phosphate_pstC"/>
    <property type="match status" value="1"/>
</dbReference>
<dbReference type="CDD" id="cd06261">
    <property type="entry name" value="TM_PBP2"/>
    <property type="match status" value="1"/>
</dbReference>
<reference evidence="12 13" key="1">
    <citation type="submission" date="2018-06" db="EMBL/GenBank/DDBJ databases">
        <title>Extensive metabolic versatility and redundancy in microbially diverse, dynamic hydrothermal sediments.</title>
        <authorList>
            <person name="Dombrowski N."/>
            <person name="Teske A."/>
            <person name="Baker B.J."/>
        </authorList>
    </citation>
    <scope>NUCLEOTIDE SEQUENCE [LARGE SCALE GENOMIC DNA]</scope>
    <source>
        <strain evidence="12">B3_G15</strain>
    </source>
</reference>
<feature type="transmembrane region" description="Helical" evidence="9">
    <location>
        <begin position="242"/>
        <end position="261"/>
    </location>
</feature>
<feature type="transmembrane region" description="Helical" evidence="9">
    <location>
        <begin position="35"/>
        <end position="59"/>
    </location>
</feature>
<feature type="domain" description="ABC transmembrane type-1" evidence="11">
    <location>
        <begin position="89"/>
        <end position="304"/>
    </location>
</feature>